<dbReference type="RefSeq" id="WP_009763718.1">
    <property type="nucleotide sequence ID" value="NZ_CP141048.1"/>
</dbReference>
<dbReference type="EMBL" id="JH660645">
    <property type="protein sequence ID" value="EIM27668.1"/>
    <property type="molecule type" value="Genomic_DNA"/>
</dbReference>
<sequence length="266" mass="27171">MSLTRSGAEWKVGTNSLYFGTTLTNGNVLFLGVQTNFGGDKELIGQAVSPAGVPVGSSFVLQSIGTGEIAGPVATPLANGRFAIAWQRLIRGPDNNSTSDDIAVLETGIFNSDGSVYKAPVQVGSSNAHDPMITSLANGGYALSYDDGGTRSIAFDRSGTPGAVATISPAQTYAPAGLRGGGYVTVVTGLAASGSETEIKAYLRHPNGTMTETLIKKLPGNDIYPGAQVVGLTDGNFVVAWRVANADGSQAIKAQVVSSQGTLIGT</sequence>
<dbReference type="AlphaFoldDB" id="I4YUM6"/>
<evidence type="ECO:0000313" key="1">
    <source>
        <dbReference type="EMBL" id="EIM27668.1"/>
    </source>
</evidence>
<protein>
    <submittedName>
        <fullName evidence="1">Uncharacterized protein</fullName>
    </submittedName>
</protein>
<dbReference type="OrthoDB" id="9773411at2"/>
<evidence type="ECO:0000313" key="2">
    <source>
        <dbReference type="Proteomes" id="UP000003947"/>
    </source>
</evidence>
<proteinExistence type="predicted"/>
<name>I4YUM6_9HYPH</name>
<reference evidence="1 2" key="1">
    <citation type="submission" date="2012-02" db="EMBL/GenBank/DDBJ databases">
        <title>Improved High-Quality Draft sequence of Microvirga sp. WSM3557.</title>
        <authorList>
            <consortium name="US DOE Joint Genome Institute"/>
            <person name="Lucas S."/>
            <person name="Han J."/>
            <person name="Lapidus A."/>
            <person name="Cheng J.-F."/>
            <person name="Goodwin L."/>
            <person name="Pitluck S."/>
            <person name="Peters L."/>
            <person name="Zhang X."/>
            <person name="Detter J.C."/>
            <person name="Han C."/>
            <person name="Tapia R."/>
            <person name="Land M."/>
            <person name="Hauser L."/>
            <person name="Kyrpides N."/>
            <person name="Ivanova N."/>
            <person name="Pagani I."/>
            <person name="Brau L."/>
            <person name="Yates R."/>
            <person name="O'Hara G."/>
            <person name="Rui T."/>
            <person name="Howieson J."/>
            <person name="Reeve W."/>
            <person name="Woyke T."/>
        </authorList>
    </citation>
    <scope>NUCLEOTIDE SEQUENCE [LARGE SCALE GENOMIC DNA]</scope>
    <source>
        <strain evidence="1 2">WSM3557</strain>
    </source>
</reference>
<keyword evidence="2" id="KW-1185">Reference proteome</keyword>
<dbReference type="Proteomes" id="UP000003947">
    <property type="component" value="Unassembled WGS sequence"/>
</dbReference>
<accession>I4YUM6</accession>
<dbReference type="STRING" id="864069.MicloDRAFT_00042390"/>
<dbReference type="HOGENOM" id="CLU_1045145_0_0_5"/>
<organism evidence="1 2">
    <name type="scientific">Microvirga lotononidis</name>
    <dbReference type="NCBI Taxonomy" id="864069"/>
    <lineage>
        <taxon>Bacteria</taxon>
        <taxon>Pseudomonadati</taxon>
        <taxon>Pseudomonadota</taxon>
        <taxon>Alphaproteobacteria</taxon>
        <taxon>Hyphomicrobiales</taxon>
        <taxon>Methylobacteriaceae</taxon>
        <taxon>Microvirga</taxon>
    </lineage>
</organism>
<gene>
    <name evidence="1" type="ORF">MicloDRAFT_00042390</name>
</gene>
<dbReference type="PATRIC" id="fig|864069.3.peg.4586"/>